<keyword evidence="2" id="KW-1185">Reference proteome</keyword>
<protein>
    <submittedName>
        <fullName evidence="1">Uncharacterized protein</fullName>
    </submittedName>
</protein>
<dbReference type="EMBL" id="WNYA01000006">
    <property type="protein sequence ID" value="KAG8566207.1"/>
    <property type="molecule type" value="Genomic_DNA"/>
</dbReference>
<organism evidence="1 2">
    <name type="scientific">Engystomops pustulosus</name>
    <name type="common">Tungara frog</name>
    <name type="synonym">Physalaemus pustulosus</name>
    <dbReference type="NCBI Taxonomy" id="76066"/>
    <lineage>
        <taxon>Eukaryota</taxon>
        <taxon>Metazoa</taxon>
        <taxon>Chordata</taxon>
        <taxon>Craniata</taxon>
        <taxon>Vertebrata</taxon>
        <taxon>Euteleostomi</taxon>
        <taxon>Amphibia</taxon>
        <taxon>Batrachia</taxon>
        <taxon>Anura</taxon>
        <taxon>Neobatrachia</taxon>
        <taxon>Hyloidea</taxon>
        <taxon>Leptodactylidae</taxon>
        <taxon>Leiuperinae</taxon>
        <taxon>Engystomops</taxon>
    </lineage>
</organism>
<name>A0AAV7B1R1_ENGPU</name>
<reference evidence="1" key="1">
    <citation type="thesis" date="2020" institute="ProQuest LLC" country="789 East Eisenhower Parkway, Ann Arbor, MI, USA">
        <title>Comparative Genomics and Chromosome Evolution.</title>
        <authorList>
            <person name="Mudd A.B."/>
        </authorList>
    </citation>
    <scope>NUCLEOTIDE SEQUENCE</scope>
    <source>
        <strain evidence="1">237g6f4</strain>
        <tissue evidence="1">Blood</tissue>
    </source>
</reference>
<gene>
    <name evidence="1" type="ORF">GDO81_013136</name>
</gene>
<dbReference type="Proteomes" id="UP000824782">
    <property type="component" value="Unassembled WGS sequence"/>
</dbReference>
<proteinExistence type="predicted"/>
<evidence type="ECO:0000313" key="2">
    <source>
        <dbReference type="Proteomes" id="UP000824782"/>
    </source>
</evidence>
<sequence>MAGVSGSIDTGTRGLELMMAETSARRVIRVSCVSLEEFTSISIEFKILREIPIILSQAPPMWELCGGLKIQVQPFSAN</sequence>
<dbReference type="AlphaFoldDB" id="A0AAV7B1R1"/>
<comment type="caution">
    <text evidence="1">The sequence shown here is derived from an EMBL/GenBank/DDBJ whole genome shotgun (WGS) entry which is preliminary data.</text>
</comment>
<accession>A0AAV7B1R1</accession>
<evidence type="ECO:0000313" key="1">
    <source>
        <dbReference type="EMBL" id="KAG8566207.1"/>
    </source>
</evidence>